<dbReference type="EMBL" id="OU893334">
    <property type="protein sequence ID" value="CAG9791237.1"/>
    <property type="molecule type" value="Genomic_DNA"/>
</dbReference>
<proteinExistence type="predicted"/>
<dbReference type="InterPro" id="IPR010796">
    <property type="entry name" value="C2_B9-type_dom"/>
</dbReference>
<dbReference type="GO" id="GO:0060271">
    <property type="term" value="P:cilium assembly"/>
    <property type="evidence" value="ECO:0007669"/>
    <property type="project" value="TreeGrafter"/>
</dbReference>
<evidence type="ECO:0000256" key="1">
    <source>
        <dbReference type="ARBA" id="ARBA00004120"/>
    </source>
</evidence>
<reference evidence="6" key="1">
    <citation type="submission" date="2021-12" db="EMBL/GenBank/DDBJ databases">
        <authorList>
            <person name="King R."/>
        </authorList>
    </citation>
    <scope>NUCLEOTIDE SEQUENCE</scope>
</reference>
<evidence type="ECO:0000256" key="2">
    <source>
        <dbReference type="ARBA" id="ARBA00022490"/>
    </source>
</evidence>
<dbReference type="PROSITE" id="PS51381">
    <property type="entry name" value="C2_B9"/>
    <property type="match status" value="1"/>
</dbReference>
<keyword evidence="5" id="KW-0966">Cell projection</keyword>
<protein>
    <submittedName>
        <fullName evidence="6">Uncharacterized protein</fullName>
    </submittedName>
</protein>
<sequence>MFFEVISTDWWGRHRTEGYSYLSLAFEPGTHDKMLSCSRPEESDRVEAESRRFFVGGCHLIKDLDVLAKPHLKDANFVYVTTGSIKVRWNVLSQSPTHLGHLEHLGQLETSSIIPSTSASALLRGAEAVLRQYKRARARLAAATKDLGGKGDHVEKG</sequence>
<dbReference type="Proteomes" id="UP001153714">
    <property type="component" value="Chromosome 3"/>
</dbReference>
<evidence type="ECO:0000313" key="7">
    <source>
        <dbReference type="Proteomes" id="UP001153714"/>
    </source>
</evidence>
<keyword evidence="7" id="KW-1185">Reference proteome</keyword>
<evidence type="ECO:0000313" key="6">
    <source>
        <dbReference type="EMBL" id="CAG9791237.1"/>
    </source>
</evidence>
<evidence type="ECO:0000256" key="3">
    <source>
        <dbReference type="ARBA" id="ARBA00022794"/>
    </source>
</evidence>
<gene>
    <name evidence="6" type="ORF">DIATSA_LOCUS8863</name>
</gene>
<name>A0A9N9R873_9NEOP</name>
<evidence type="ECO:0000256" key="5">
    <source>
        <dbReference type="ARBA" id="ARBA00023273"/>
    </source>
</evidence>
<keyword evidence="3" id="KW-0970">Cilium biogenesis/degradation</keyword>
<reference evidence="6" key="2">
    <citation type="submission" date="2022-10" db="EMBL/GenBank/DDBJ databases">
        <authorList>
            <consortium name="ENA_rothamsted_submissions"/>
            <consortium name="culmorum"/>
            <person name="King R."/>
        </authorList>
    </citation>
    <scope>NUCLEOTIDE SEQUENCE</scope>
</reference>
<dbReference type="OrthoDB" id="10263520at2759"/>
<dbReference type="PANTHER" id="PTHR12968:SF4">
    <property type="entry name" value="TECTONIC-LIKE COMPLEX MEMBER MKS1"/>
    <property type="match status" value="1"/>
</dbReference>
<dbReference type="AlphaFoldDB" id="A0A9N9R873"/>
<dbReference type="PANTHER" id="PTHR12968">
    <property type="entry name" value="B9 DOMAIN-CONTAINING"/>
    <property type="match status" value="1"/>
</dbReference>
<organism evidence="6 7">
    <name type="scientific">Diatraea saccharalis</name>
    <name type="common">sugarcane borer</name>
    <dbReference type="NCBI Taxonomy" id="40085"/>
    <lineage>
        <taxon>Eukaryota</taxon>
        <taxon>Metazoa</taxon>
        <taxon>Ecdysozoa</taxon>
        <taxon>Arthropoda</taxon>
        <taxon>Hexapoda</taxon>
        <taxon>Insecta</taxon>
        <taxon>Pterygota</taxon>
        <taxon>Neoptera</taxon>
        <taxon>Endopterygota</taxon>
        <taxon>Lepidoptera</taxon>
        <taxon>Glossata</taxon>
        <taxon>Ditrysia</taxon>
        <taxon>Pyraloidea</taxon>
        <taxon>Crambidae</taxon>
        <taxon>Crambinae</taxon>
        <taxon>Diatraea</taxon>
    </lineage>
</organism>
<dbReference type="Pfam" id="PF07162">
    <property type="entry name" value="B9-C2"/>
    <property type="match status" value="1"/>
</dbReference>
<keyword evidence="2" id="KW-0963">Cytoplasm</keyword>
<accession>A0A9N9R873</accession>
<evidence type="ECO:0000256" key="4">
    <source>
        <dbReference type="ARBA" id="ARBA00023212"/>
    </source>
</evidence>
<keyword evidence="4" id="KW-0206">Cytoskeleton</keyword>
<comment type="subcellular location">
    <subcellularLocation>
        <location evidence="1">Cytoplasm</location>
        <location evidence="1">Cytoskeleton</location>
        <location evidence="1">Cilium basal body</location>
    </subcellularLocation>
</comment>
<dbReference type="GO" id="GO:0036038">
    <property type="term" value="C:MKS complex"/>
    <property type="evidence" value="ECO:0007669"/>
    <property type="project" value="TreeGrafter"/>
</dbReference>